<organism evidence="2 3">
    <name type="scientific">Paenibacillus yanchengensis</name>
    <dbReference type="NCBI Taxonomy" id="2035833"/>
    <lineage>
        <taxon>Bacteria</taxon>
        <taxon>Bacillati</taxon>
        <taxon>Bacillota</taxon>
        <taxon>Bacilli</taxon>
        <taxon>Bacillales</taxon>
        <taxon>Paenibacillaceae</taxon>
        <taxon>Paenibacillus</taxon>
    </lineage>
</organism>
<dbReference type="RefSeq" id="WP_377770335.1">
    <property type="nucleotide sequence ID" value="NZ_JBHUHO010000015.1"/>
</dbReference>
<proteinExistence type="predicted"/>
<dbReference type="InterPro" id="IPR020471">
    <property type="entry name" value="AKR"/>
</dbReference>
<dbReference type="PROSITE" id="PS51257">
    <property type="entry name" value="PROKAR_LIPOPROTEIN"/>
    <property type="match status" value="1"/>
</dbReference>
<evidence type="ECO:0000313" key="3">
    <source>
        <dbReference type="Proteomes" id="UP001597362"/>
    </source>
</evidence>
<dbReference type="EMBL" id="JBHUHO010000015">
    <property type="protein sequence ID" value="MFD2115306.1"/>
    <property type="molecule type" value="Genomic_DNA"/>
</dbReference>
<dbReference type="GO" id="GO:0016491">
    <property type="term" value="F:oxidoreductase activity"/>
    <property type="evidence" value="ECO:0007669"/>
    <property type="project" value="UniProtKB-KW"/>
</dbReference>
<dbReference type="CDD" id="cd19092">
    <property type="entry name" value="AKR_BsYcsN_EcYdhF-like"/>
    <property type="match status" value="1"/>
</dbReference>
<dbReference type="Pfam" id="PF00248">
    <property type="entry name" value="Aldo_ket_red"/>
    <property type="match status" value="1"/>
</dbReference>
<keyword evidence="3" id="KW-1185">Reference proteome</keyword>
<dbReference type="SUPFAM" id="SSF51430">
    <property type="entry name" value="NAD(P)-linked oxidoreductase"/>
    <property type="match status" value="1"/>
</dbReference>
<dbReference type="PANTHER" id="PTHR43364">
    <property type="entry name" value="NADH-SPECIFIC METHYLGLYOXAL REDUCTASE-RELATED"/>
    <property type="match status" value="1"/>
</dbReference>
<comment type="caution">
    <text evidence="2">The sequence shown here is derived from an EMBL/GenBank/DDBJ whole genome shotgun (WGS) entry which is preliminary data.</text>
</comment>
<protein>
    <submittedName>
        <fullName evidence="2">Aldo/keto reductase family oxidoreductase</fullName>
        <ecNumber evidence="2">1.-.-.-</ecNumber>
    </submittedName>
</protein>
<accession>A0ABW4YHU0</accession>
<keyword evidence="2" id="KW-0560">Oxidoreductase</keyword>
<dbReference type="Proteomes" id="UP001597362">
    <property type="component" value="Unassembled WGS sequence"/>
</dbReference>
<dbReference type="EC" id="1.-.-.-" evidence="2"/>
<evidence type="ECO:0000259" key="1">
    <source>
        <dbReference type="Pfam" id="PF00248"/>
    </source>
</evidence>
<name>A0ABW4YHU0_9BACL</name>
<gene>
    <name evidence="2" type="ORF">ACFSJH_06110</name>
</gene>
<reference evidence="3" key="1">
    <citation type="journal article" date="2019" name="Int. J. Syst. Evol. Microbiol.">
        <title>The Global Catalogue of Microorganisms (GCM) 10K type strain sequencing project: providing services to taxonomists for standard genome sequencing and annotation.</title>
        <authorList>
            <consortium name="The Broad Institute Genomics Platform"/>
            <consortium name="The Broad Institute Genome Sequencing Center for Infectious Disease"/>
            <person name="Wu L."/>
            <person name="Ma J."/>
        </authorList>
    </citation>
    <scope>NUCLEOTIDE SEQUENCE [LARGE SCALE GENOMIC DNA]</scope>
    <source>
        <strain evidence="3">GH52</strain>
    </source>
</reference>
<sequence length="305" mass="34330">MKYINIGGSGIHGSAVTLGCMRIAQMEHNDVARLIETAFEAGINMFDHADIYGRGQSEQVFAEALKLTSIKREQMILQSKCGIRQGFFDFSKEHILQSVDQILHRLQTDYLDILLLHRPDALMEPEEVAEAFQQLQSSGKVRQFGVSNHHPGQIELLNKSLSVKLVANQLQFSVTNASMIDVGLNVNMENAEAINRDGQVLDYCRLQNMTIQAWSPLQYGFFEGIFIGHEKYAALNEVLERIAAEQQVTVEAVAVAWILRHPAQMQVVIGTTQQKRVQGMAQASNVQLSREQWYEIYRASGKKLP</sequence>
<dbReference type="Gene3D" id="3.20.20.100">
    <property type="entry name" value="NADP-dependent oxidoreductase domain"/>
    <property type="match status" value="1"/>
</dbReference>
<dbReference type="InterPro" id="IPR050523">
    <property type="entry name" value="AKR_Detox_Biosynth"/>
</dbReference>
<dbReference type="PANTHER" id="PTHR43364:SF1">
    <property type="entry name" value="OXIDOREDUCTASE YDHF"/>
    <property type="match status" value="1"/>
</dbReference>
<evidence type="ECO:0000313" key="2">
    <source>
        <dbReference type="EMBL" id="MFD2115306.1"/>
    </source>
</evidence>
<feature type="domain" description="NADP-dependent oxidoreductase" evidence="1">
    <location>
        <begin position="16"/>
        <end position="296"/>
    </location>
</feature>
<dbReference type="InterPro" id="IPR023210">
    <property type="entry name" value="NADP_OxRdtase_dom"/>
</dbReference>
<dbReference type="PRINTS" id="PR00069">
    <property type="entry name" value="ALDKETRDTASE"/>
</dbReference>
<dbReference type="InterPro" id="IPR036812">
    <property type="entry name" value="NAD(P)_OxRdtase_dom_sf"/>
</dbReference>